<dbReference type="PANTHER" id="PTHR11733:SF241">
    <property type="entry name" value="GH26575P-RELATED"/>
    <property type="match status" value="1"/>
</dbReference>
<dbReference type="GO" id="GO:0004222">
    <property type="term" value="F:metalloendopeptidase activity"/>
    <property type="evidence" value="ECO:0007669"/>
    <property type="project" value="InterPro"/>
</dbReference>
<dbReference type="GO" id="GO:0005886">
    <property type="term" value="C:plasma membrane"/>
    <property type="evidence" value="ECO:0007669"/>
    <property type="project" value="TreeGrafter"/>
</dbReference>
<comment type="caution">
    <text evidence="4">The sequence shown here is derived from an EMBL/GenBank/DDBJ whole genome shotgun (WGS) entry which is preliminary data.</text>
</comment>
<feature type="compositionally biased region" description="Basic residues" evidence="1">
    <location>
        <begin position="16"/>
        <end position="31"/>
    </location>
</feature>
<proteinExistence type="predicted"/>
<feature type="domain" description="Peptidase M13 C-terminal" evidence="3">
    <location>
        <begin position="773"/>
        <end position="856"/>
    </location>
</feature>
<keyword evidence="2" id="KW-0812">Transmembrane</keyword>
<dbReference type="GO" id="GO:0016485">
    <property type="term" value="P:protein processing"/>
    <property type="evidence" value="ECO:0007669"/>
    <property type="project" value="TreeGrafter"/>
</dbReference>
<dbReference type="InterPro" id="IPR018497">
    <property type="entry name" value="Peptidase_M13_C"/>
</dbReference>
<dbReference type="Gene3D" id="3.40.390.10">
    <property type="entry name" value="Collagenase (Catalytic Domain)"/>
    <property type="match status" value="2"/>
</dbReference>
<accession>A0AAQ4F3C5</accession>
<dbReference type="PROSITE" id="PS51885">
    <property type="entry name" value="NEPRILYSIN"/>
    <property type="match status" value="1"/>
</dbReference>
<evidence type="ECO:0000259" key="3">
    <source>
        <dbReference type="Pfam" id="PF01431"/>
    </source>
</evidence>
<dbReference type="Gene3D" id="1.10.1380.10">
    <property type="entry name" value="Neutral endopeptidase , domain2"/>
    <property type="match status" value="1"/>
</dbReference>
<dbReference type="Proteomes" id="UP001321473">
    <property type="component" value="Unassembled WGS sequence"/>
</dbReference>
<name>A0AAQ4F3C5_AMBAM</name>
<dbReference type="PANTHER" id="PTHR11733">
    <property type="entry name" value="ZINC METALLOPROTEASE FAMILY M13 NEPRILYSIN-RELATED"/>
    <property type="match status" value="1"/>
</dbReference>
<dbReference type="AlphaFoldDB" id="A0AAQ4F3C5"/>
<dbReference type="InterPro" id="IPR042089">
    <property type="entry name" value="Peptidase_M13_dom_2"/>
</dbReference>
<feature type="compositionally biased region" description="Low complexity" evidence="1">
    <location>
        <begin position="1"/>
        <end position="14"/>
    </location>
</feature>
<dbReference type="InterPro" id="IPR024079">
    <property type="entry name" value="MetalloPept_cat_dom_sf"/>
</dbReference>
<feature type="region of interest" description="Disordered" evidence="1">
    <location>
        <begin position="80"/>
        <end position="121"/>
    </location>
</feature>
<dbReference type="EMBL" id="JARKHS020007830">
    <property type="protein sequence ID" value="KAK8781273.1"/>
    <property type="molecule type" value="Genomic_DNA"/>
</dbReference>
<keyword evidence="5" id="KW-1185">Reference proteome</keyword>
<keyword evidence="2" id="KW-1133">Transmembrane helix</keyword>
<sequence>MASSPPSSATSSPSHQKSRSKGGRKSRHRTAARTPESPQNARSAQSEDKQGGWRQEVAPLQPQADALDVPVTLSTVLDRGASPPELALGSSVRPSCSDPKPTGSKERPSTALQTSAPKTPAQVSLVRNGRGTVRNTPFLGAVTGLTSVAHSLQVVTFAEAGTLSLESPYRSKEHSPASTTKCTVIAGVVTAVFTAIVGSLVIRLLLPSLGENKPSPGVCTSTACETHRIIIGIDRQPQGQKPCDDFGRFVCGGWKNTQPLLADTVHAERVTAWLLQLSMPGTYSDPKYTVLRRVAQMAADCKDQARGHDATAVTALVEFMTREFFPWLGVESDTTIVTPDDYYVALRTLFQLAVKWSLPMWFDIYLSLPPSKEGNTPNRSISFRPCPMGVMWKRIHDIVLSYKGFYTTYLNMFMQNVYDRNNVKSRLYLSFLANSSTIQGHIFGNLTHAYVTGYTRPVIAEAGDLPSFGKNISADQWIEMLQSSYSFKPPITKSNVAFASNDAIITSMTQLLNTYSARHVTFHTAWWLTQILATHTSKEVSHDINRDKKGSLFYALSCGVLMSASYHVLIASINLSGLTTTEQTSVLALLNHVYSSGLHGLRSAQRIDNRTRNSLTTMLAETSTVIWPDERHQSDESLLRLYGDEYNTTLGFFGHWRTSRAQLQRSVGSTEYAMGETLFKLDSRLMATYNPHSKVITVAEAALHSPFFYPQATSAILFGGLGFVYAKQVVRSLHTMAVYASRRNPLNQTVSFWDLLLCPEAVDPRTVFPELPALQIAHAAYKKFRRDDEDLPLRGMEQYSAEQVFFLTACHGTCELGANGQLQSEPCNHMMRNFRPFSDAFSCPPGSRMNPKEKCHYL</sequence>
<dbReference type="SUPFAM" id="SSF55486">
    <property type="entry name" value="Metalloproteases ('zincins'), catalytic domain"/>
    <property type="match status" value="1"/>
</dbReference>
<keyword evidence="2" id="KW-0472">Membrane</keyword>
<protein>
    <recommendedName>
        <fullName evidence="3">Peptidase M13 C-terminal domain-containing protein</fullName>
    </recommendedName>
</protein>
<reference evidence="4 5" key="1">
    <citation type="journal article" date="2023" name="Arcadia Sci">
        <title>De novo assembly of a long-read Amblyomma americanum tick genome.</title>
        <authorList>
            <person name="Chou S."/>
            <person name="Poskanzer K.E."/>
            <person name="Rollins M."/>
            <person name="Thuy-Boun P.S."/>
        </authorList>
    </citation>
    <scope>NUCLEOTIDE SEQUENCE [LARGE SCALE GENOMIC DNA]</scope>
    <source>
        <strain evidence="4">F_SG_1</strain>
        <tissue evidence="4">Salivary glands</tissue>
    </source>
</reference>
<evidence type="ECO:0000313" key="4">
    <source>
        <dbReference type="EMBL" id="KAK8781273.1"/>
    </source>
</evidence>
<feature type="region of interest" description="Disordered" evidence="1">
    <location>
        <begin position="1"/>
        <end position="68"/>
    </location>
</feature>
<gene>
    <name evidence="4" type="ORF">V5799_017386</name>
</gene>
<evidence type="ECO:0000256" key="1">
    <source>
        <dbReference type="SAM" id="MobiDB-lite"/>
    </source>
</evidence>
<dbReference type="InterPro" id="IPR000718">
    <property type="entry name" value="Peptidase_M13"/>
</dbReference>
<evidence type="ECO:0000256" key="2">
    <source>
        <dbReference type="SAM" id="Phobius"/>
    </source>
</evidence>
<dbReference type="Pfam" id="PF01431">
    <property type="entry name" value="Peptidase_M13"/>
    <property type="match status" value="1"/>
</dbReference>
<evidence type="ECO:0000313" key="5">
    <source>
        <dbReference type="Proteomes" id="UP001321473"/>
    </source>
</evidence>
<feature type="transmembrane region" description="Helical" evidence="2">
    <location>
        <begin position="184"/>
        <end position="206"/>
    </location>
</feature>
<organism evidence="4 5">
    <name type="scientific">Amblyomma americanum</name>
    <name type="common">Lone star tick</name>
    <dbReference type="NCBI Taxonomy" id="6943"/>
    <lineage>
        <taxon>Eukaryota</taxon>
        <taxon>Metazoa</taxon>
        <taxon>Ecdysozoa</taxon>
        <taxon>Arthropoda</taxon>
        <taxon>Chelicerata</taxon>
        <taxon>Arachnida</taxon>
        <taxon>Acari</taxon>
        <taxon>Parasitiformes</taxon>
        <taxon>Ixodida</taxon>
        <taxon>Ixodoidea</taxon>
        <taxon>Ixodidae</taxon>
        <taxon>Amblyomminae</taxon>
        <taxon>Amblyomma</taxon>
    </lineage>
</organism>